<feature type="compositionally biased region" description="Basic residues" evidence="1">
    <location>
        <begin position="89"/>
        <end position="99"/>
    </location>
</feature>
<keyword evidence="3" id="KW-1185">Reference proteome</keyword>
<accession>A0A5P1FSY3</accession>
<dbReference type="Proteomes" id="UP000243459">
    <property type="component" value="Chromosome 1"/>
</dbReference>
<dbReference type="Gramene" id="ONK81124">
    <property type="protein sequence ID" value="ONK81124"/>
    <property type="gene ID" value="A4U43_C01F25560"/>
</dbReference>
<organism evidence="2 3">
    <name type="scientific">Asparagus officinalis</name>
    <name type="common">Garden asparagus</name>
    <dbReference type="NCBI Taxonomy" id="4686"/>
    <lineage>
        <taxon>Eukaryota</taxon>
        <taxon>Viridiplantae</taxon>
        <taxon>Streptophyta</taxon>
        <taxon>Embryophyta</taxon>
        <taxon>Tracheophyta</taxon>
        <taxon>Spermatophyta</taxon>
        <taxon>Magnoliopsida</taxon>
        <taxon>Liliopsida</taxon>
        <taxon>Asparagales</taxon>
        <taxon>Asparagaceae</taxon>
        <taxon>Asparagoideae</taxon>
        <taxon>Asparagus</taxon>
    </lineage>
</organism>
<proteinExistence type="predicted"/>
<reference evidence="3" key="1">
    <citation type="journal article" date="2017" name="Nat. Commun.">
        <title>The asparagus genome sheds light on the origin and evolution of a young Y chromosome.</title>
        <authorList>
            <person name="Harkess A."/>
            <person name="Zhou J."/>
            <person name="Xu C."/>
            <person name="Bowers J.E."/>
            <person name="Van der Hulst R."/>
            <person name="Ayyampalayam S."/>
            <person name="Mercati F."/>
            <person name="Riccardi P."/>
            <person name="McKain M.R."/>
            <person name="Kakrana A."/>
            <person name="Tang H."/>
            <person name="Ray J."/>
            <person name="Groenendijk J."/>
            <person name="Arikit S."/>
            <person name="Mathioni S.M."/>
            <person name="Nakano M."/>
            <person name="Shan H."/>
            <person name="Telgmann-Rauber A."/>
            <person name="Kanno A."/>
            <person name="Yue Z."/>
            <person name="Chen H."/>
            <person name="Li W."/>
            <person name="Chen Y."/>
            <person name="Xu X."/>
            <person name="Zhang Y."/>
            <person name="Luo S."/>
            <person name="Chen H."/>
            <person name="Gao J."/>
            <person name="Mao Z."/>
            <person name="Pires J.C."/>
            <person name="Luo M."/>
            <person name="Kudrna D."/>
            <person name="Wing R.A."/>
            <person name="Meyers B.C."/>
            <person name="Yi K."/>
            <person name="Kong H."/>
            <person name="Lavrijsen P."/>
            <person name="Sunseri F."/>
            <person name="Falavigna A."/>
            <person name="Ye Y."/>
            <person name="Leebens-Mack J.H."/>
            <person name="Chen G."/>
        </authorList>
    </citation>
    <scope>NUCLEOTIDE SEQUENCE [LARGE SCALE GENOMIC DNA]</scope>
    <source>
        <strain evidence="3">cv. DH0086</strain>
    </source>
</reference>
<protein>
    <submittedName>
        <fullName evidence="2">Uncharacterized protein</fullName>
    </submittedName>
</protein>
<dbReference type="AlphaFoldDB" id="A0A5P1FSY3"/>
<dbReference type="EMBL" id="CM007381">
    <property type="protein sequence ID" value="ONK81124.1"/>
    <property type="molecule type" value="Genomic_DNA"/>
</dbReference>
<gene>
    <name evidence="2" type="ORF">A4U43_C01F25560</name>
</gene>
<evidence type="ECO:0000313" key="3">
    <source>
        <dbReference type="Proteomes" id="UP000243459"/>
    </source>
</evidence>
<name>A0A5P1FSY3_ASPOF</name>
<sequence>MTKTDHNNSIHLHPCYSSLYDKAHDSLPPLSLETSRTIPDGHASLHPSPPPFLQKPQQEAAFTFLLPDQGTPPPSKFFASISPADPQPSRRRWLPLPRK</sequence>
<feature type="region of interest" description="Disordered" evidence="1">
    <location>
        <begin position="26"/>
        <end position="99"/>
    </location>
</feature>
<evidence type="ECO:0000313" key="2">
    <source>
        <dbReference type="EMBL" id="ONK81124.1"/>
    </source>
</evidence>
<evidence type="ECO:0000256" key="1">
    <source>
        <dbReference type="SAM" id="MobiDB-lite"/>
    </source>
</evidence>
<feature type="non-terminal residue" evidence="2">
    <location>
        <position position="99"/>
    </location>
</feature>